<dbReference type="Pfam" id="PF00535">
    <property type="entry name" value="Glycos_transf_2"/>
    <property type="match status" value="1"/>
</dbReference>
<gene>
    <name evidence="2" type="ORF">HMPREF1062_00082</name>
</gene>
<dbReference type="PANTHER" id="PTHR43685">
    <property type="entry name" value="GLYCOSYLTRANSFERASE"/>
    <property type="match status" value="1"/>
</dbReference>
<dbReference type="InterPro" id="IPR029044">
    <property type="entry name" value="Nucleotide-diphossugar_trans"/>
</dbReference>
<dbReference type="OrthoDB" id="9802649at2"/>
<evidence type="ECO:0000313" key="2">
    <source>
        <dbReference type="EMBL" id="EIY40239.1"/>
    </source>
</evidence>
<reference evidence="2 3" key="1">
    <citation type="submission" date="2012-02" db="EMBL/GenBank/DDBJ databases">
        <title>The Genome Sequence of Bacteroides cellulosilyticus CL02T12C19.</title>
        <authorList>
            <consortium name="The Broad Institute Genome Sequencing Platform"/>
            <person name="Earl A."/>
            <person name="Ward D."/>
            <person name="Feldgarden M."/>
            <person name="Gevers D."/>
            <person name="Zitomersky N.L."/>
            <person name="Coyne M.J."/>
            <person name="Comstock L.E."/>
            <person name="Young S.K."/>
            <person name="Zeng Q."/>
            <person name="Gargeya S."/>
            <person name="Fitzgerald M."/>
            <person name="Haas B."/>
            <person name="Abouelleil A."/>
            <person name="Alvarado L."/>
            <person name="Arachchi H.M."/>
            <person name="Berlin A."/>
            <person name="Chapman S.B."/>
            <person name="Gearin G."/>
            <person name="Goldberg J."/>
            <person name="Griggs A."/>
            <person name="Gujja S."/>
            <person name="Hansen M."/>
            <person name="Heiman D."/>
            <person name="Howarth C."/>
            <person name="Larimer J."/>
            <person name="Lui A."/>
            <person name="MacDonald P.J.P."/>
            <person name="McCowen C."/>
            <person name="Montmayeur A."/>
            <person name="Murphy C."/>
            <person name="Neiman D."/>
            <person name="Pearson M."/>
            <person name="Priest M."/>
            <person name="Roberts A."/>
            <person name="Saif S."/>
            <person name="Shea T."/>
            <person name="Sisk P."/>
            <person name="Stolte C."/>
            <person name="Sykes S."/>
            <person name="Wortman J."/>
            <person name="Nusbaum C."/>
            <person name="Birren B."/>
        </authorList>
    </citation>
    <scope>NUCLEOTIDE SEQUENCE [LARGE SCALE GENOMIC DNA]</scope>
    <source>
        <strain evidence="2 3">CL02T12C19</strain>
    </source>
</reference>
<accession>I9G1T3</accession>
<dbReference type="InterPro" id="IPR050834">
    <property type="entry name" value="Glycosyltransf_2"/>
</dbReference>
<dbReference type="EMBL" id="AGXG01000001">
    <property type="protein sequence ID" value="EIY40239.1"/>
    <property type="molecule type" value="Genomic_DNA"/>
</dbReference>
<protein>
    <recommendedName>
        <fullName evidence="1">Glycosyltransferase 2-like domain-containing protein</fullName>
    </recommendedName>
</protein>
<evidence type="ECO:0000313" key="3">
    <source>
        <dbReference type="Proteomes" id="UP000003741"/>
    </source>
</evidence>
<dbReference type="AlphaFoldDB" id="I9G1T3"/>
<dbReference type="PANTHER" id="PTHR43685:SF2">
    <property type="entry name" value="GLYCOSYLTRANSFERASE 2-LIKE DOMAIN-CONTAINING PROTEIN"/>
    <property type="match status" value="1"/>
</dbReference>
<keyword evidence="3" id="KW-1185">Reference proteome</keyword>
<dbReference type="Proteomes" id="UP000003741">
    <property type="component" value="Unassembled WGS sequence"/>
</dbReference>
<dbReference type="Gene3D" id="3.90.550.10">
    <property type="entry name" value="Spore Coat Polysaccharide Biosynthesis Protein SpsA, Chain A"/>
    <property type="match status" value="1"/>
</dbReference>
<comment type="caution">
    <text evidence="2">The sequence shown here is derived from an EMBL/GenBank/DDBJ whole genome shotgun (WGS) entry which is preliminary data.</text>
</comment>
<dbReference type="InterPro" id="IPR001173">
    <property type="entry name" value="Glyco_trans_2-like"/>
</dbReference>
<dbReference type="SUPFAM" id="SSF53448">
    <property type="entry name" value="Nucleotide-diphospho-sugar transferases"/>
    <property type="match status" value="1"/>
</dbReference>
<name>I9G1T3_9BACE</name>
<evidence type="ECO:0000259" key="1">
    <source>
        <dbReference type="Pfam" id="PF00535"/>
    </source>
</evidence>
<dbReference type="RefSeq" id="WP_007215159.1">
    <property type="nucleotide sequence ID" value="NZ_JH724085.1"/>
</dbReference>
<dbReference type="HOGENOM" id="CLU_025996_2_2_10"/>
<feature type="domain" description="Glycosyltransferase 2-like" evidence="1">
    <location>
        <begin position="3"/>
        <end position="171"/>
    </location>
</feature>
<proteinExistence type="predicted"/>
<organism evidence="2 3">
    <name type="scientific">Bacteroides cellulosilyticus CL02T12C19</name>
    <dbReference type="NCBI Taxonomy" id="997874"/>
    <lineage>
        <taxon>Bacteria</taxon>
        <taxon>Pseudomonadati</taxon>
        <taxon>Bacteroidota</taxon>
        <taxon>Bacteroidia</taxon>
        <taxon>Bacteroidales</taxon>
        <taxon>Bacteroidaceae</taxon>
        <taxon>Bacteroides</taxon>
    </lineage>
</organism>
<sequence>MISVCIATHNGEKYIKKQLESILSQLSFSDEIVISDDGSTDQTIKLIQSFEDKRIKVLTYKQHFDYSKFYLSSYYYATANFYNALKYAQGEIIFLADQDDIWVENRVSVFMEALKRADFVTSNFSIINEVDELIDESYYNENPYNNLNFVKILKNLPFRGCCSAFKRDVLQAALPFPEKLFLHDCWIGLNACFNNFKIEFIETPLLLYRRHSNNVSDLNSPNNLLFKISYRLKLVWYVLVNRLVKR</sequence>
<dbReference type="PATRIC" id="fig|997874.3.peg.84"/>